<dbReference type="SMART" id="SM00833">
    <property type="entry name" value="CobW_C"/>
    <property type="match status" value="1"/>
</dbReference>
<dbReference type="Gene3D" id="3.40.50.300">
    <property type="entry name" value="P-loop containing nucleotide triphosphate hydrolases"/>
    <property type="match status" value="1"/>
</dbReference>
<dbReference type="Gene3D" id="3.30.1220.10">
    <property type="entry name" value="CobW-like, C-terminal domain"/>
    <property type="match status" value="1"/>
</dbReference>
<evidence type="ECO:0000256" key="2">
    <source>
        <dbReference type="ARBA" id="ARBA00022801"/>
    </source>
</evidence>
<evidence type="ECO:0000256" key="4">
    <source>
        <dbReference type="ARBA" id="ARBA00034320"/>
    </source>
</evidence>
<dbReference type="InterPro" id="IPR011629">
    <property type="entry name" value="CobW-like_C"/>
</dbReference>
<keyword evidence="1" id="KW-0547">Nucleotide-binding</keyword>
<dbReference type="RefSeq" id="WP_067377208.1">
    <property type="nucleotide sequence ID" value="NZ_CP015839.1"/>
</dbReference>
<dbReference type="InterPro" id="IPR027417">
    <property type="entry name" value="P-loop_NTPase"/>
</dbReference>
<dbReference type="GO" id="GO:0005737">
    <property type="term" value="C:cytoplasm"/>
    <property type="evidence" value="ECO:0007669"/>
    <property type="project" value="TreeGrafter"/>
</dbReference>
<dbReference type="Proteomes" id="UP000078070">
    <property type="component" value="Chromosome"/>
</dbReference>
<feature type="domain" description="CobW C-terminal" evidence="7">
    <location>
        <begin position="224"/>
        <end position="311"/>
    </location>
</feature>
<evidence type="ECO:0000256" key="1">
    <source>
        <dbReference type="ARBA" id="ARBA00022741"/>
    </source>
</evidence>
<dbReference type="CDD" id="cd03112">
    <property type="entry name" value="CobW-like"/>
    <property type="match status" value="1"/>
</dbReference>
<dbReference type="EMBL" id="CP015839">
    <property type="protein sequence ID" value="ANG61299.1"/>
    <property type="molecule type" value="Genomic_DNA"/>
</dbReference>
<evidence type="ECO:0000313" key="9">
    <source>
        <dbReference type="Proteomes" id="UP000078070"/>
    </source>
</evidence>
<sequence length="327" mass="34763">MPTAERVPLTVISGFLGAGKTSWLNLQIRRGLPRDSLILVNDFGSINIDAQLIEYQDERILRLANGCICCTLGGTLAEQLAQAMRMEPRPAALYIEASGVAEPARIADIARVSRQLSLATVVCLVDASQMDTHAGSPYTGAVWHAQISAADQLHVNRLASDDASRARQLTVLRALNPAARLCLDGNTVSAQIDAVIPAGAPTTATAALGAQAAPVTAFAPSPAWRSVSLNYAGPIDAAQLEALLRQYADVVLRAKGMLKRRDQDRPQVFQLSGATLSWLPTRRAAAGNQLVCIGIRGERFDALGRALARLGDSKPPAQQEPHKGVAL</sequence>
<keyword evidence="9" id="KW-1185">Reference proteome</keyword>
<organism evidence="8 9">
    <name type="scientific">Marinobacterium aestuarii</name>
    <dbReference type="NCBI Taxonomy" id="1821621"/>
    <lineage>
        <taxon>Bacteria</taxon>
        <taxon>Pseudomonadati</taxon>
        <taxon>Pseudomonadota</taxon>
        <taxon>Gammaproteobacteria</taxon>
        <taxon>Oceanospirillales</taxon>
        <taxon>Oceanospirillaceae</taxon>
        <taxon>Marinobacterium</taxon>
    </lineage>
</organism>
<proteinExistence type="inferred from homology"/>
<dbReference type="InterPro" id="IPR003495">
    <property type="entry name" value="CobW/HypB/UreG_nucleotide-bd"/>
</dbReference>
<dbReference type="STRING" id="1821621.A8C75_01685"/>
<gene>
    <name evidence="8" type="ORF">A8C75_01685</name>
</gene>
<reference evidence="8 9" key="2">
    <citation type="journal article" date="2018" name="Int. J. Syst. Evol. Microbiol.">
        <title>Marinobacterium aestuarii sp. nov., a benzene-degrading marine bacterium isolated from estuary sediment.</title>
        <authorList>
            <person name="Bae S.S."/>
            <person name="Jung J."/>
            <person name="Chung D."/>
            <person name="Baek K."/>
        </authorList>
    </citation>
    <scope>NUCLEOTIDE SEQUENCE [LARGE SCALE GENOMIC DNA]</scope>
    <source>
        <strain evidence="8 9">ST58-10</strain>
    </source>
</reference>
<reference evidence="9" key="1">
    <citation type="submission" date="2016-05" db="EMBL/GenBank/DDBJ databases">
        <authorList>
            <person name="Baek K."/>
            <person name="Yang S.-J."/>
        </authorList>
    </citation>
    <scope>NUCLEOTIDE SEQUENCE [LARGE SCALE GENOMIC DNA]</scope>
    <source>
        <strain evidence="9">ST58-10</strain>
    </source>
</reference>
<evidence type="ECO:0000256" key="6">
    <source>
        <dbReference type="ARBA" id="ARBA00049117"/>
    </source>
</evidence>
<dbReference type="GO" id="GO:0016787">
    <property type="term" value="F:hydrolase activity"/>
    <property type="evidence" value="ECO:0007669"/>
    <property type="project" value="UniProtKB-KW"/>
</dbReference>
<name>A0A1A9EUQ7_9GAMM</name>
<comment type="function">
    <text evidence="5">Zinc chaperone that directly transfers zinc cofactor to target proteins, thereby activating them. Zinc is transferred from the CXCC motif in the GTPase domain to the zinc binding site in target proteins in a process requiring GTP hydrolysis.</text>
</comment>
<dbReference type="AlphaFoldDB" id="A0A1A9EUQ7"/>
<dbReference type="InterPro" id="IPR036627">
    <property type="entry name" value="CobW-likC_sf"/>
</dbReference>
<dbReference type="SUPFAM" id="SSF90002">
    <property type="entry name" value="Hypothetical protein YjiA, C-terminal domain"/>
    <property type="match status" value="1"/>
</dbReference>
<protein>
    <recommendedName>
        <fullName evidence="7">CobW C-terminal domain-containing protein</fullName>
    </recommendedName>
</protein>
<evidence type="ECO:0000256" key="3">
    <source>
        <dbReference type="ARBA" id="ARBA00023186"/>
    </source>
</evidence>
<dbReference type="Pfam" id="PF02492">
    <property type="entry name" value="cobW"/>
    <property type="match status" value="1"/>
</dbReference>
<dbReference type="KEGG" id="mars:A8C75_01685"/>
<keyword evidence="2" id="KW-0378">Hydrolase</keyword>
<dbReference type="InterPro" id="IPR051316">
    <property type="entry name" value="Zinc-reg_GTPase_activator"/>
</dbReference>
<evidence type="ECO:0000256" key="5">
    <source>
        <dbReference type="ARBA" id="ARBA00045658"/>
    </source>
</evidence>
<dbReference type="SUPFAM" id="SSF52540">
    <property type="entry name" value="P-loop containing nucleoside triphosphate hydrolases"/>
    <property type="match status" value="1"/>
</dbReference>
<comment type="similarity">
    <text evidence="4">Belongs to the SIMIBI class G3E GTPase family. ZNG1 subfamily.</text>
</comment>
<accession>A0A1A9EUQ7</accession>
<evidence type="ECO:0000259" key="7">
    <source>
        <dbReference type="SMART" id="SM00833"/>
    </source>
</evidence>
<evidence type="ECO:0000313" key="8">
    <source>
        <dbReference type="EMBL" id="ANG61299.1"/>
    </source>
</evidence>
<keyword evidence="3" id="KW-0143">Chaperone</keyword>
<dbReference type="PANTHER" id="PTHR13748:SF62">
    <property type="entry name" value="COBW DOMAIN-CONTAINING PROTEIN"/>
    <property type="match status" value="1"/>
</dbReference>
<dbReference type="PANTHER" id="PTHR13748">
    <property type="entry name" value="COBW-RELATED"/>
    <property type="match status" value="1"/>
</dbReference>
<dbReference type="Pfam" id="PF07683">
    <property type="entry name" value="CobW_C"/>
    <property type="match status" value="1"/>
</dbReference>
<dbReference type="OrthoDB" id="9808822at2"/>
<dbReference type="GO" id="GO:0000166">
    <property type="term" value="F:nucleotide binding"/>
    <property type="evidence" value="ECO:0007669"/>
    <property type="project" value="UniProtKB-KW"/>
</dbReference>
<comment type="catalytic activity">
    <reaction evidence="6">
        <text>GTP + H2O = GDP + phosphate + H(+)</text>
        <dbReference type="Rhea" id="RHEA:19669"/>
        <dbReference type="ChEBI" id="CHEBI:15377"/>
        <dbReference type="ChEBI" id="CHEBI:15378"/>
        <dbReference type="ChEBI" id="CHEBI:37565"/>
        <dbReference type="ChEBI" id="CHEBI:43474"/>
        <dbReference type="ChEBI" id="CHEBI:58189"/>
    </reaction>
    <physiologicalReaction direction="left-to-right" evidence="6">
        <dbReference type="Rhea" id="RHEA:19670"/>
    </physiologicalReaction>
</comment>